<evidence type="ECO:0000256" key="7">
    <source>
        <dbReference type="SAM" id="Phobius"/>
    </source>
</evidence>
<dbReference type="PROSITE" id="PS00211">
    <property type="entry name" value="ABC_TRANSPORTER_1"/>
    <property type="match status" value="1"/>
</dbReference>
<dbReference type="InterPro" id="IPR027417">
    <property type="entry name" value="P-loop_NTPase"/>
</dbReference>
<keyword evidence="3" id="KW-0547">Nucleotide-binding</keyword>
<keyword evidence="5 7" id="KW-1133">Transmembrane helix</keyword>
<dbReference type="Pfam" id="PF12698">
    <property type="entry name" value="ABC2_membrane_3"/>
    <property type="match status" value="1"/>
</dbReference>
<evidence type="ECO:0000256" key="3">
    <source>
        <dbReference type="ARBA" id="ARBA00022741"/>
    </source>
</evidence>
<evidence type="ECO:0008006" key="11">
    <source>
        <dbReference type="Google" id="ProtNLM"/>
    </source>
</evidence>
<dbReference type="AlphaFoldDB" id="A0A7R8VLE8"/>
<dbReference type="SUPFAM" id="SSF52540">
    <property type="entry name" value="P-loop containing nucleoside triphosphate hydrolases"/>
    <property type="match status" value="2"/>
</dbReference>
<organism evidence="10">
    <name type="scientific">Timema douglasi</name>
    <name type="common">Walking stick</name>
    <dbReference type="NCBI Taxonomy" id="61478"/>
    <lineage>
        <taxon>Eukaryota</taxon>
        <taxon>Metazoa</taxon>
        <taxon>Ecdysozoa</taxon>
        <taxon>Arthropoda</taxon>
        <taxon>Hexapoda</taxon>
        <taxon>Insecta</taxon>
        <taxon>Pterygota</taxon>
        <taxon>Neoptera</taxon>
        <taxon>Polyneoptera</taxon>
        <taxon>Phasmatodea</taxon>
        <taxon>Timematodea</taxon>
        <taxon>Timematoidea</taxon>
        <taxon>Timematidae</taxon>
        <taxon>Timema</taxon>
    </lineage>
</organism>
<dbReference type="InterPro" id="IPR047817">
    <property type="entry name" value="ABC2_TM_bact-type"/>
</dbReference>
<dbReference type="InterPro" id="IPR013525">
    <property type="entry name" value="ABC2_TM"/>
</dbReference>
<reference evidence="10" key="1">
    <citation type="submission" date="2020-11" db="EMBL/GenBank/DDBJ databases">
        <authorList>
            <person name="Tran Van P."/>
        </authorList>
    </citation>
    <scope>NUCLEOTIDE SEQUENCE</scope>
</reference>
<evidence type="ECO:0000256" key="2">
    <source>
        <dbReference type="ARBA" id="ARBA00022692"/>
    </source>
</evidence>
<evidence type="ECO:0000259" key="8">
    <source>
        <dbReference type="PROSITE" id="PS50893"/>
    </source>
</evidence>
<proteinExistence type="predicted"/>
<evidence type="ECO:0000313" key="10">
    <source>
        <dbReference type="EMBL" id="CAD7199067.1"/>
    </source>
</evidence>
<feature type="transmembrane region" description="Helical" evidence="7">
    <location>
        <begin position="1042"/>
        <end position="1064"/>
    </location>
</feature>
<dbReference type="PANTHER" id="PTHR43038">
    <property type="entry name" value="ATP-BINDING CASSETTE, SUB-FAMILY H, MEMBER 1"/>
    <property type="match status" value="1"/>
</dbReference>
<keyword evidence="6 7" id="KW-0472">Membrane</keyword>
<feature type="transmembrane region" description="Helical" evidence="7">
    <location>
        <begin position="952"/>
        <end position="973"/>
    </location>
</feature>
<dbReference type="PROSITE" id="PS51012">
    <property type="entry name" value="ABC_TM2"/>
    <property type="match status" value="1"/>
</dbReference>
<dbReference type="Gene3D" id="3.40.50.300">
    <property type="entry name" value="P-loop containing nucleotide triphosphate hydrolases"/>
    <property type="match status" value="2"/>
</dbReference>
<sequence length="1069" mass="118504">METLLTPSDPVFAGMTELESMDVITRRRQLRSQNSTVFTRRQHAVCVRSAFKHYGTKKSPTVILDGLNMTVPKGCIYGLLGASGCGKTTLLSCIVGRRRLKAGDIWVLGGRPGSKGSGVPGPRIGYMPQVTQGEGWVGQGWTLSSGRGEVTQGEGWVGQWWTVSSGRGEVTEGVGWVGQGWTLSSGRGEVTEGEGWVGQGWTLSSGRGEVTQGEGWLGPCPQVEELALYGEFSIQETLVYYGWVAGKQRKDVEDKIEFLLKFLLLPPPDRFVKTLSGGQQRRVSFAAALVHDPELLILDEPTVGVDPVLRQRGGLGWTLSSGRGEVTQGEGWVGQGWTLSSRRGVVTQGEGVYPVLKQRRDDSSIWDHLVNITQDGNKTVIITTHYIEETRQAGMIGLMRGGRFLAEESPEQLMAHHMCDTLEDVFLKLSKMQNQKKRRRSSFMQEVMGPLPPEGELPGENLPQFTEPVHGFVRCLRGYQVTLRSLDYLRKTFGMVRIHMTSPRPQANPFSGLFLVEVNPSVFDLHALNLPEVDTMSEISGEYGDNTSISIKDMKFNVEMEVMLSVSHSFLMSSDKIKPRSRDWVVAIDFLQEAAINSLSNGCNVISNMPPEDDVPKNVVDPMQLTLSRMKALIWKNFLWMWRNVGVMLFIFLLPVLQIILFCLSIGRDPLGLHLAVFNQELNDSSVPCVPSKGCDYNTLSCRYLSHLTERHVELDYFNDLESAKHAVESGLAWGTMHFSQNYSDSLVRRLENVRGADELTIDNSDIHIWMDMSTCNTRVQPVACPPIELGVTDSVPNTAEKCIIGNGPDTRLKIFFSDQQIGQLLNRDLVLSYVNFTRDILSACNYTPQVAEVPIRFNNPVYGDRIPNFTDFAAPGVILTIIFFLSVALTSGAMLIERNEGMLERSLVSGITGTEILFSHVVTQFVVMCGQTAMVLIFSFVVFNITCRGDVATVSALTVLTGLCGMCFGFVVSCLCDTERTATYLALGSFLPIVMLCGIIWPVEGMHYSLKLISFILPLTKSTESLRTILARGWSISQPTVYFGFVATLIWMAVFLTISILALKFRKG</sequence>
<gene>
    <name evidence="10" type="ORF">TDIB3V08_LOCUS5339</name>
</gene>
<keyword evidence="4" id="KW-0067">ATP-binding</keyword>
<dbReference type="InterPro" id="IPR003593">
    <property type="entry name" value="AAA+_ATPase"/>
</dbReference>
<feature type="transmembrane region" description="Helical" evidence="7">
    <location>
        <begin position="918"/>
        <end position="946"/>
    </location>
</feature>
<dbReference type="Pfam" id="PF00005">
    <property type="entry name" value="ABC_tran"/>
    <property type="match status" value="2"/>
</dbReference>
<evidence type="ECO:0000259" key="9">
    <source>
        <dbReference type="PROSITE" id="PS51012"/>
    </source>
</evidence>
<feature type="domain" description="ABC transporter" evidence="8">
    <location>
        <begin position="45"/>
        <end position="426"/>
    </location>
</feature>
<keyword evidence="2 7" id="KW-0812">Transmembrane</keyword>
<feature type="transmembrane region" description="Helical" evidence="7">
    <location>
        <begin position="985"/>
        <end position="1004"/>
    </location>
</feature>
<name>A0A7R8VLE8_TIMDO</name>
<dbReference type="InterPro" id="IPR017871">
    <property type="entry name" value="ABC_transporter-like_CS"/>
</dbReference>
<feature type="transmembrane region" description="Helical" evidence="7">
    <location>
        <begin position="873"/>
        <end position="897"/>
    </location>
</feature>
<dbReference type="PANTHER" id="PTHR43038:SF3">
    <property type="entry name" value="ABC TRANSPORTER G FAMILY MEMBER 20 ISOFORM X1"/>
    <property type="match status" value="1"/>
</dbReference>
<comment type="subcellular location">
    <subcellularLocation>
        <location evidence="1">Membrane</location>
        <topology evidence="1">Multi-pass membrane protein</topology>
    </subcellularLocation>
</comment>
<feature type="domain" description="ABC transmembrane type-2" evidence="9">
    <location>
        <begin position="835"/>
        <end position="1067"/>
    </location>
</feature>
<evidence type="ECO:0000256" key="5">
    <source>
        <dbReference type="ARBA" id="ARBA00022989"/>
    </source>
</evidence>
<dbReference type="InterPro" id="IPR003439">
    <property type="entry name" value="ABC_transporter-like_ATP-bd"/>
</dbReference>
<evidence type="ECO:0000256" key="1">
    <source>
        <dbReference type="ARBA" id="ARBA00004141"/>
    </source>
</evidence>
<dbReference type="SMART" id="SM00382">
    <property type="entry name" value="AAA"/>
    <property type="match status" value="1"/>
</dbReference>
<protein>
    <recommendedName>
        <fullName evidence="11">ABC transporter domain-containing protein</fullName>
    </recommendedName>
</protein>
<dbReference type="GO" id="GO:0016887">
    <property type="term" value="F:ATP hydrolysis activity"/>
    <property type="evidence" value="ECO:0007669"/>
    <property type="project" value="InterPro"/>
</dbReference>
<dbReference type="GO" id="GO:0016020">
    <property type="term" value="C:membrane"/>
    <property type="evidence" value="ECO:0007669"/>
    <property type="project" value="UniProtKB-SubCell"/>
</dbReference>
<accession>A0A7R8VLE8</accession>
<dbReference type="GO" id="GO:0005524">
    <property type="term" value="F:ATP binding"/>
    <property type="evidence" value="ECO:0007669"/>
    <property type="project" value="UniProtKB-KW"/>
</dbReference>
<evidence type="ECO:0000256" key="6">
    <source>
        <dbReference type="ARBA" id="ARBA00023136"/>
    </source>
</evidence>
<dbReference type="PROSITE" id="PS50893">
    <property type="entry name" value="ABC_TRANSPORTER_2"/>
    <property type="match status" value="1"/>
</dbReference>
<dbReference type="GO" id="GO:0140359">
    <property type="term" value="F:ABC-type transporter activity"/>
    <property type="evidence" value="ECO:0007669"/>
    <property type="project" value="InterPro"/>
</dbReference>
<dbReference type="EMBL" id="OA566547">
    <property type="protein sequence ID" value="CAD7199067.1"/>
    <property type="molecule type" value="Genomic_DNA"/>
</dbReference>
<evidence type="ECO:0000256" key="4">
    <source>
        <dbReference type="ARBA" id="ARBA00022840"/>
    </source>
</evidence>